<dbReference type="SUPFAM" id="SSF51215">
    <property type="entry name" value="Regulatory protein AraC"/>
    <property type="match status" value="1"/>
</dbReference>
<dbReference type="InterPro" id="IPR018060">
    <property type="entry name" value="HTH_AraC"/>
</dbReference>
<accession>A0A369Q460</accession>
<keyword evidence="4" id="KW-0804">Transcription</keyword>
<evidence type="ECO:0000256" key="3">
    <source>
        <dbReference type="ARBA" id="ARBA00023125"/>
    </source>
</evidence>
<evidence type="ECO:0000256" key="2">
    <source>
        <dbReference type="ARBA" id="ARBA00023015"/>
    </source>
</evidence>
<dbReference type="InterPro" id="IPR050204">
    <property type="entry name" value="AraC_XylS_family_regulators"/>
</dbReference>
<comment type="caution">
    <text evidence="6">The sequence shown here is derived from an EMBL/GenBank/DDBJ whole genome shotgun (WGS) entry which is preliminary data.</text>
</comment>
<keyword evidence="1" id="KW-0963">Cytoplasm</keyword>
<organism evidence="6 7">
    <name type="scientific">Pedobacter chinensis</name>
    <dbReference type="NCBI Taxonomy" id="2282421"/>
    <lineage>
        <taxon>Bacteria</taxon>
        <taxon>Pseudomonadati</taxon>
        <taxon>Bacteroidota</taxon>
        <taxon>Sphingobacteriia</taxon>
        <taxon>Sphingobacteriales</taxon>
        <taxon>Sphingobacteriaceae</taxon>
        <taxon>Pedobacter</taxon>
    </lineage>
</organism>
<dbReference type="Pfam" id="PF12833">
    <property type="entry name" value="HTH_18"/>
    <property type="match status" value="1"/>
</dbReference>
<dbReference type="Proteomes" id="UP000253961">
    <property type="component" value="Unassembled WGS sequence"/>
</dbReference>
<keyword evidence="7" id="KW-1185">Reference proteome</keyword>
<protein>
    <submittedName>
        <fullName evidence="6">AraC family transcriptional regulator</fullName>
    </submittedName>
</protein>
<proteinExistence type="predicted"/>
<evidence type="ECO:0000313" key="7">
    <source>
        <dbReference type="Proteomes" id="UP000253961"/>
    </source>
</evidence>
<dbReference type="Pfam" id="PF22200">
    <property type="entry name" value="ExsA_N"/>
    <property type="match status" value="1"/>
</dbReference>
<dbReference type="PANTHER" id="PTHR46796:SF13">
    <property type="entry name" value="HTH-TYPE TRANSCRIPTIONAL ACTIVATOR RHAS"/>
    <property type="match status" value="1"/>
</dbReference>
<sequence length="270" mass="31545">METGKENKKASGITYSCYHNRSREGEHFVPEHTLSYQIAGSLILSDGNREYPSNDGSFRLIRRNQLLKFIKQPPENGEFKSLSIYFNQQILKNISLEYGITAEETLDIQPVFEVKTNVLINSYIHSLLAYHQANYFDNQELIDLKLKEGILIILQANPELKNILFNFNEPYKIDLEAFMNQNYHFNVHLERFAYLTGRSLATFKRDFEKLYHTTPGRWLQQKRLQEAHYLITEKGKAPSDIYLDLGFEDLSHFSYVFKKQFGEAPSRIIG</sequence>
<dbReference type="OrthoDB" id="4480133at2"/>
<dbReference type="SUPFAM" id="SSF46689">
    <property type="entry name" value="Homeodomain-like"/>
    <property type="match status" value="1"/>
</dbReference>
<evidence type="ECO:0000313" key="6">
    <source>
        <dbReference type="EMBL" id="RDC58265.1"/>
    </source>
</evidence>
<dbReference type="GO" id="GO:0043565">
    <property type="term" value="F:sequence-specific DNA binding"/>
    <property type="evidence" value="ECO:0007669"/>
    <property type="project" value="InterPro"/>
</dbReference>
<dbReference type="RefSeq" id="WP_115401674.1">
    <property type="nucleotide sequence ID" value="NZ_QPKV01000002.1"/>
</dbReference>
<dbReference type="InterPro" id="IPR009057">
    <property type="entry name" value="Homeodomain-like_sf"/>
</dbReference>
<dbReference type="PROSITE" id="PS01124">
    <property type="entry name" value="HTH_ARAC_FAMILY_2"/>
    <property type="match status" value="1"/>
</dbReference>
<keyword evidence="3" id="KW-0238">DNA-binding</keyword>
<keyword evidence="2" id="KW-0805">Transcription regulation</keyword>
<reference evidence="6 7" key="1">
    <citation type="submission" date="2018-07" db="EMBL/GenBank/DDBJ databases">
        <title>Pedobacter sp. nov., isolated from soil.</title>
        <authorList>
            <person name="Zhou L.Y."/>
            <person name="Du Z.J."/>
        </authorList>
    </citation>
    <scope>NUCLEOTIDE SEQUENCE [LARGE SCALE GENOMIC DNA]</scope>
    <source>
        <strain evidence="6 7">JDX94</strain>
    </source>
</reference>
<evidence type="ECO:0000256" key="1">
    <source>
        <dbReference type="ARBA" id="ARBA00022490"/>
    </source>
</evidence>
<dbReference type="Gene3D" id="1.10.10.60">
    <property type="entry name" value="Homeodomain-like"/>
    <property type="match status" value="1"/>
</dbReference>
<dbReference type="SMART" id="SM00342">
    <property type="entry name" value="HTH_ARAC"/>
    <property type="match status" value="1"/>
</dbReference>
<evidence type="ECO:0000256" key="4">
    <source>
        <dbReference type="ARBA" id="ARBA00023163"/>
    </source>
</evidence>
<feature type="domain" description="HTH araC/xylS-type" evidence="5">
    <location>
        <begin position="173"/>
        <end position="270"/>
    </location>
</feature>
<dbReference type="PANTHER" id="PTHR46796">
    <property type="entry name" value="HTH-TYPE TRANSCRIPTIONAL ACTIVATOR RHAS-RELATED"/>
    <property type="match status" value="1"/>
</dbReference>
<dbReference type="EMBL" id="QPKV01000002">
    <property type="protein sequence ID" value="RDC58265.1"/>
    <property type="molecule type" value="Genomic_DNA"/>
</dbReference>
<dbReference type="InterPro" id="IPR037923">
    <property type="entry name" value="HTH-like"/>
</dbReference>
<dbReference type="AlphaFoldDB" id="A0A369Q460"/>
<dbReference type="InterPro" id="IPR054015">
    <property type="entry name" value="ExsA-like_N"/>
</dbReference>
<dbReference type="GO" id="GO:0003700">
    <property type="term" value="F:DNA-binding transcription factor activity"/>
    <property type="evidence" value="ECO:0007669"/>
    <property type="project" value="InterPro"/>
</dbReference>
<evidence type="ECO:0000259" key="5">
    <source>
        <dbReference type="PROSITE" id="PS01124"/>
    </source>
</evidence>
<gene>
    <name evidence="6" type="ORF">DU508_04840</name>
</gene>
<name>A0A369Q460_9SPHI</name>